<dbReference type="EMBL" id="AWUE01012754">
    <property type="protein sequence ID" value="OMP08378.1"/>
    <property type="molecule type" value="Genomic_DNA"/>
</dbReference>
<proteinExistence type="predicted"/>
<dbReference type="Proteomes" id="UP000187203">
    <property type="component" value="Unassembled WGS sequence"/>
</dbReference>
<accession>A0A1R3KN01</accession>
<organism evidence="2 3">
    <name type="scientific">Corchorus olitorius</name>
    <dbReference type="NCBI Taxonomy" id="93759"/>
    <lineage>
        <taxon>Eukaryota</taxon>
        <taxon>Viridiplantae</taxon>
        <taxon>Streptophyta</taxon>
        <taxon>Embryophyta</taxon>
        <taxon>Tracheophyta</taxon>
        <taxon>Spermatophyta</taxon>
        <taxon>Magnoliopsida</taxon>
        <taxon>eudicotyledons</taxon>
        <taxon>Gunneridae</taxon>
        <taxon>Pentapetalae</taxon>
        <taxon>rosids</taxon>
        <taxon>malvids</taxon>
        <taxon>Malvales</taxon>
        <taxon>Malvaceae</taxon>
        <taxon>Grewioideae</taxon>
        <taxon>Apeibeae</taxon>
        <taxon>Corchorus</taxon>
    </lineage>
</organism>
<evidence type="ECO:0000313" key="2">
    <source>
        <dbReference type="EMBL" id="OMP08378.1"/>
    </source>
</evidence>
<feature type="region of interest" description="Disordered" evidence="1">
    <location>
        <begin position="1"/>
        <end position="56"/>
    </location>
</feature>
<comment type="caution">
    <text evidence="2">The sequence shown here is derived from an EMBL/GenBank/DDBJ whole genome shotgun (WGS) entry which is preliminary data.</text>
</comment>
<evidence type="ECO:0000313" key="3">
    <source>
        <dbReference type="Proteomes" id="UP000187203"/>
    </source>
</evidence>
<keyword evidence="3" id="KW-1185">Reference proteome</keyword>
<sequence length="56" mass="5894">MATSDGKGNTTIQCNSNNSTEEKVKHRRNKAMAFDSGVHQSEKGGVGGADIMGVEI</sequence>
<evidence type="ECO:0000256" key="1">
    <source>
        <dbReference type="SAM" id="MobiDB-lite"/>
    </source>
</evidence>
<protein>
    <submittedName>
        <fullName evidence="2">Apospory-associated protein</fullName>
    </submittedName>
</protein>
<feature type="compositionally biased region" description="Polar residues" evidence="1">
    <location>
        <begin position="1"/>
        <end position="19"/>
    </location>
</feature>
<dbReference type="AlphaFoldDB" id="A0A1R3KN01"/>
<gene>
    <name evidence="2" type="ORF">COLO4_06531</name>
</gene>
<name>A0A1R3KN01_9ROSI</name>
<reference evidence="3" key="1">
    <citation type="submission" date="2013-09" db="EMBL/GenBank/DDBJ databases">
        <title>Corchorus olitorius genome sequencing.</title>
        <authorList>
            <person name="Alam M."/>
            <person name="Haque M.S."/>
            <person name="Islam M.S."/>
            <person name="Emdad E.M."/>
            <person name="Islam M.M."/>
            <person name="Ahmed B."/>
            <person name="Halim A."/>
            <person name="Hossen Q.M.M."/>
            <person name="Hossain M.Z."/>
            <person name="Ahmed R."/>
            <person name="Khan M.M."/>
            <person name="Islam R."/>
            <person name="Rashid M.M."/>
            <person name="Khan S.A."/>
            <person name="Rahman M.S."/>
            <person name="Alam M."/>
            <person name="Yahiya A.S."/>
            <person name="Khan M.S."/>
            <person name="Azam M.S."/>
            <person name="Haque T."/>
            <person name="Lashkar M.Z.H."/>
            <person name="Akhand A.I."/>
            <person name="Morshed G."/>
            <person name="Roy S."/>
            <person name="Uddin K.S."/>
            <person name="Rabeya T."/>
            <person name="Hossain A.S."/>
            <person name="Chowdhury A."/>
            <person name="Snigdha A.R."/>
            <person name="Mortoza M.S."/>
            <person name="Matin S.A."/>
            <person name="Hoque S.M.E."/>
            <person name="Islam M.K."/>
            <person name="Roy D.K."/>
            <person name="Haider R."/>
            <person name="Moosa M.M."/>
            <person name="Elias S.M."/>
            <person name="Hasan A.M."/>
            <person name="Jahan S."/>
            <person name="Shafiuddin M."/>
            <person name="Mahmood N."/>
            <person name="Shommy N.S."/>
        </authorList>
    </citation>
    <scope>NUCLEOTIDE SEQUENCE [LARGE SCALE GENOMIC DNA]</scope>
    <source>
        <strain evidence="3">cv. O-4</strain>
    </source>
</reference>